<dbReference type="AlphaFoldDB" id="A0A9X0CJT3"/>
<dbReference type="OrthoDB" id="10256043at2759"/>
<feature type="region of interest" description="Disordered" evidence="1">
    <location>
        <begin position="1"/>
        <end position="48"/>
    </location>
</feature>
<dbReference type="SUPFAM" id="SSF50978">
    <property type="entry name" value="WD40 repeat-like"/>
    <property type="match status" value="1"/>
</dbReference>
<dbReference type="GO" id="GO:0016192">
    <property type="term" value="P:vesicle-mediated transport"/>
    <property type="evidence" value="ECO:0007669"/>
    <property type="project" value="TreeGrafter"/>
</dbReference>
<organism evidence="2 3">
    <name type="scientific">Desmophyllum pertusum</name>
    <dbReference type="NCBI Taxonomy" id="174260"/>
    <lineage>
        <taxon>Eukaryota</taxon>
        <taxon>Metazoa</taxon>
        <taxon>Cnidaria</taxon>
        <taxon>Anthozoa</taxon>
        <taxon>Hexacorallia</taxon>
        <taxon>Scleractinia</taxon>
        <taxon>Caryophylliina</taxon>
        <taxon>Caryophylliidae</taxon>
        <taxon>Desmophyllum</taxon>
    </lineage>
</organism>
<feature type="region of interest" description="Disordered" evidence="1">
    <location>
        <begin position="242"/>
        <end position="279"/>
    </location>
</feature>
<dbReference type="GO" id="GO:0019894">
    <property type="term" value="F:kinesin binding"/>
    <property type="evidence" value="ECO:0007669"/>
    <property type="project" value="TreeGrafter"/>
</dbReference>
<dbReference type="Pfam" id="PF19056">
    <property type="entry name" value="WD40_2"/>
    <property type="match status" value="1"/>
</dbReference>
<dbReference type="PANTHER" id="PTHR13886:SF4">
    <property type="entry name" value="JNK-INTERACTING PROTEIN 3"/>
    <property type="match status" value="1"/>
</dbReference>
<dbReference type="InterPro" id="IPR036322">
    <property type="entry name" value="WD40_repeat_dom_sf"/>
</dbReference>
<name>A0A9X0CJT3_9CNID</name>
<dbReference type="PANTHER" id="PTHR13886">
    <property type="entry name" value="JNK/SAPK-ASSOCIATED PROTEIN"/>
    <property type="match status" value="1"/>
</dbReference>
<keyword evidence="2" id="KW-0418">Kinase</keyword>
<dbReference type="Proteomes" id="UP001163046">
    <property type="component" value="Unassembled WGS sequence"/>
</dbReference>
<protein>
    <submittedName>
        <fullName evidence="2">C-Jun-amino-terminal kinase-interacting protein</fullName>
    </submittedName>
</protein>
<comment type="caution">
    <text evidence="2">The sequence shown here is derived from an EMBL/GenBank/DDBJ whole genome shotgun (WGS) entry which is preliminary data.</text>
</comment>
<feature type="compositionally biased region" description="Polar residues" evidence="1">
    <location>
        <begin position="318"/>
        <end position="328"/>
    </location>
</feature>
<keyword evidence="2" id="KW-0808">Transferase</keyword>
<evidence type="ECO:0000313" key="2">
    <source>
        <dbReference type="EMBL" id="KAJ7357660.1"/>
    </source>
</evidence>
<dbReference type="GO" id="GO:0030159">
    <property type="term" value="F:signaling receptor complex adaptor activity"/>
    <property type="evidence" value="ECO:0007669"/>
    <property type="project" value="TreeGrafter"/>
</dbReference>
<gene>
    <name evidence="2" type="primary">SPAG9_1</name>
    <name evidence="2" type="ORF">OS493_023791</name>
</gene>
<dbReference type="InterPro" id="IPR039911">
    <property type="entry name" value="JIP3/JIP4"/>
</dbReference>
<accession>A0A9X0CJT3</accession>
<evidence type="ECO:0000256" key="1">
    <source>
        <dbReference type="SAM" id="MobiDB-lite"/>
    </source>
</evidence>
<sequence>MQAANSEKAESTEGPGGGGFTDPLGVQTSQGAGPDGPTVTDITAGENVSPGTVQVDGIEKMSSVLPTMWLGAQSGCVYVHSAVSDWKKCIHSIRLKDSVLSIVYVKARVLVALADGTVAIFHRASDGQWNFVNYHLLDLGRPHHSIRCMTVVHEKVWCGYRNKIQVIHPRSMKVEKTFDAHPRRESQDIDIEPYVSRMLGTGKLGFSFVRITSLMLTNDRLWVGTGNGVCLSVPLVAARPARDDGEATTSSPGMGGSGGPGGAVRVYSNEGKDGEVPRGSSFMPYCSMVNAQLSFHGHRDSVKFFVAVPGSMKRISQPAPSTRSTSPSGLPAKASPEKTVTEDMLLVLSGGEGYVDFRLGDGEETALEEQGGDLISVTTRGQSTNERSHIMVWQVSVT</sequence>
<reference evidence="2" key="1">
    <citation type="submission" date="2023-01" db="EMBL/GenBank/DDBJ databases">
        <title>Genome assembly of the deep-sea coral Lophelia pertusa.</title>
        <authorList>
            <person name="Herrera S."/>
            <person name="Cordes E."/>
        </authorList>
    </citation>
    <scope>NUCLEOTIDE SEQUENCE</scope>
    <source>
        <strain evidence="2">USNM1676648</strain>
        <tissue evidence="2">Polyp</tissue>
    </source>
</reference>
<dbReference type="GO" id="GO:0016301">
    <property type="term" value="F:kinase activity"/>
    <property type="evidence" value="ECO:0007669"/>
    <property type="project" value="UniProtKB-KW"/>
</dbReference>
<dbReference type="GO" id="GO:0005078">
    <property type="term" value="F:MAP-kinase scaffold activity"/>
    <property type="evidence" value="ECO:0007669"/>
    <property type="project" value="InterPro"/>
</dbReference>
<dbReference type="EMBL" id="MU827319">
    <property type="protein sequence ID" value="KAJ7357660.1"/>
    <property type="molecule type" value="Genomic_DNA"/>
</dbReference>
<feature type="compositionally biased region" description="Gly residues" evidence="1">
    <location>
        <begin position="253"/>
        <end position="262"/>
    </location>
</feature>
<proteinExistence type="predicted"/>
<dbReference type="GO" id="GO:0005737">
    <property type="term" value="C:cytoplasm"/>
    <property type="evidence" value="ECO:0007669"/>
    <property type="project" value="TreeGrafter"/>
</dbReference>
<evidence type="ECO:0000313" key="3">
    <source>
        <dbReference type="Proteomes" id="UP001163046"/>
    </source>
</evidence>
<keyword evidence="3" id="KW-1185">Reference proteome</keyword>
<feature type="region of interest" description="Disordered" evidence="1">
    <location>
        <begin position="314"/>
        <end position="338"/>
    </location>
</feature>